<reference evidence="1" key="1">
    <citation type="submission" date="2023-08" db="EMBL/GenBank/DDBJ databases">
        <title>Functional and genomic diversity of the sorghum phyllosphere microbiome.</title>
        <authorList>
            <person name="Shade A."/>
        </authorList>
    </citation>
    <scope>NUCLEOTIDE SEQUENCE</scope>
    <source>
        <strain evidence="1">SORGH_AS_0201</strain>
    </source>
</reference>
<dbReference type="EMBL" id="JAVJAF010000001">
    <property type="protein sequence ID" value="MDR6233309.1"/>
    <property type="molecule type" value="Genomic_DNA"/>
</dbReference>
<protein>
    <submittedName>
        <fullName evidence="1">Uncharacterized protein</fullName>
    </submittedName>
</protein>
<dbReference type="RefSeq" id="WP_309756070.1">
    <property type="nucleotide sequence ID" value="NZ_JAVJAF010000001.1"/>
</dbReference>
<accession>A0AAJ2EV72</accession>
<organism evidence="1 2">
    <name type="scientific">Pseudomonas oryzihabitans</name>
    <dbReference type="NCBI Taxonomy" id="47885"/>
    <lineage>
        <taxon>Bacteria</taxon>
        <taxon>Pseudomonadati</taxon>
        <taxon>Pseudomonadota</taxon>
        <taxon>Gammaproteobacteria</taxon>
        <taxon>Pseudomonadales</taxon>
        <taxon>Pseudomonadaceae</taxon>
        <taxon>Pseudomonas</taxon>
    </lineage>
</organism>
<evidence type="ECO:0000313" key="1">
    <source>
        <dbReference type="EMBL" id="MDR6233309.1"/>
    </source>
</evidence>
<sequence>MSRTAPLLIVLLLGLQGCAVQRPVDLADQDSEWGRSPSWTLQARLHSALYRCELLVLNGNNARLAGEQARLPGFRQQLSDCQATATTVASEATRQLPTGQDRALRNAQKVYMTTWRDYLAGLTIDHPADLQRKQSYLRARSALLETATQEQRHQP</sequence>
<comment type="caution">
    <text evidence="1">The sequence shown here is derived from an EMBL/GenBank/DDBJ whole genome shotgun (WGS) entry which is preliminary data.</text>
</comment>
<evidence type="ECO:0000313" key="2">
    <source>
        <dbReference type="Proteomes" id="UP001268036"/>
    </source>
</evidence>
<gene>
    <name evidence="1" type="ORF">QE440_001050</name>
</gene>
<dbReference type="PROSITE" id="PS51257">
    <property type="entry name" value="PROKAR_LIPOPROTEIN"/>
    <property type="match status" value="1"/>
</dbReference>
<proteinExistence type="predicted"/>
<dbReference type="Proteomes" id="UP001268036">
    <property type="component" value="Unassembled WGS sequence"/>
</dbReference>
<name>A0AAJ2EV72_9PSED</name>
<dbReference type="AlphaFoldDB" id="A0AAJ2EV72"/>